<gene>
    <name evidence="1" type="ordered locus">Htur_3975</name>
</gene>
<dbReference type="GeneID" id="8744603"/>
<keyword evidence="2" id="KW-1185">Reference proteome</keyword>
<name>D2S0C9_HALTV</name>
<dbReference type="HOGENOM" id="CLU_1387563_0_0_2"/>
<accession>D2S0C9</accession>
<protein>
    <submittedName>
        <fullName evidence="1">Uncharacterized protein</fullName>
    </submittedName>
</protein>
<dbReference type="EMBL" id="CP001861">
    <property type="protein sequence ID" value="ADB62826.1"/>
    <property type="molecule type" value="Genomic_DNA"/>
</dbReference>
<reference evidence="1 2" key="1">
    <citation type="journal article" date="2010" name="Stand. Genomic Sci.">
        <title>Complete genome sequence of Haloterrigena turkmenica type strain (4k).</title>
        <authorList>
            <person name="Saunders E."/>
            <person name="Tindall B.J."/>
            <person name="Fahnrich R."/>
            <person name="Lapidus A."/>
            <person name="Copeland A."/>
            <person name="Del Rio T.G."/>
            <person name="Lucas S."/>
            <person name="Chen F."/>
            <person name="Tice H."/>
            <person name="Cheng J.F."/>
            <person name="Han C."/>
            <person name="Detter J.C."/>
            <person name="Bruce D."/>
            <person name="Goodwin L."/>
            <person name="Chain P."/>
            <person name="Pitluck S."/>
            <person name="Pati A."/>
            <person name="Ivanova N."/>
            <person name="Mavromatis K."/>
            <person name="Chen A."/>
            <person name="Palaniappan K."/>
            <person name="Land M."/>
            <person name="Hauser L."/>
            <person name="Chang Y.J."/>
            <person name="Jeffries C.D."/>
            <person name="Brettin T."/>
            <person name="Rohde M."/>
            <person name="Goker M."/>
            <person name="Bristow J."/>
            <person name="Eisen J.A."/>
            <person name="Markowitz V."/>
            <person name="Hugenholtz P."/>
            <person name="Klenk H.P."/>
            <person name="Kyrpides N.C."/>
        </authorList>
    </citation>
    <scope>NUCLEOTIDE SEQUENCE [LARGE SCALE GENOMIC DNA]</scope>
    <source>
        <strain evidence="2">ATCC 51198 / DSM 5511 / JCM 9101 / NCIMB 13204 / VKM B-1734 / 4k</strain>
    </source>
</reference>
<evidence type="ECO:0000313" key="1">
    <source>
        <dbReference type="EMBL" id="ADB62826.1"/>
    </source>
</evidence>
<geneLocation type="plasmid" evidence="1 2">
    <name>pHTUR01</name>
</geneLocation>
<sequence>MKTAVCAAIIRHEVDEEIEEDDVTKIATQVLGNKRNANRFFDGIVSNFYEPTDHPNIEESDISVAYCPPDVRKRLGCGEGTYASSLDYVGCVYHENWYSSLVDKVTDQLEREPEVSVVGKSQGPLKPIWENREVFERYVEDLDDAAAVYTKPLSQVLEVQDEVDCEILFPDPAGDDEVTSTDELDVELEAEHESED</sequence>
<evidence type="ECO:0000313" key="2">
    <source>
        <dbReference type="Proteomes" id="UP000001903"/>
    </source>
</evidence>
<dbReference type="RefSeq" id="WP_012945070.1">
    <property type="nucleotide sequence ID" value="NC_013744.1"/>
</dbReference>
<dbReference type="KEGG" id="htu:Htur_3975"/>
<keyword evidence="1" id="KW-0614">Plasmid</keyword>
<dbReference type="AlphaFoldDB" id="D2S0C9"/>
<dbReference type="Proteomes" id="UP000001903">
    <property type="component" value="Plasmid pHTUR01"/>
</dbReference>
<proteinExistence type="predicted"/>
<organism evidence="1 2">
    <name type="scientific">Haloterrigena turkmenica (strain ATCC 51198 / DSM 5511 / JCM 9101 / NCIMB 13204 / VKM B-1734 / 4k)</name>
    <name type="common">Halococcus turkmenicus</name>
    <dbReference type="NCBI Taxonomy" id="543526"/>
    <lineage>
        <taxon>Archaea</taxon>
        <taxon>Methanobacteriati</taxon>
        <taxon>Methanobacteriota</taxon>
        <taxon>Stenosarchaea group</taxon>
        <taxon>Halobacteria</taxon>
        <taxon>Halobacteriales</taxon>
        <taxon>Natrialbaceae</taxon>
        <taxon>Haloterrigena</taxon>
    </lineage>
</organism>